<keyword evidence="1" id="KW-1133">Transmembrane helix</keyword>
<accession>A0A7W8DN39</accession>
<name>A0A7W8DN39_9BACT</name>
<keyword evidence="1" id="KW-0812">Transmembrane</keyword>
<evidence type="ECO:0008006" key="4">
    <source>
        <dbReference type="Google" id="ProtNLM"/>
    </source>
</evidence>
<proteinExistence type="predicted"/>
<evidence type="ECO:0000313" key="2">
    <source>
        <dbReference type="EMBL" id="MBB5035927.1"/>
    </source>
</evidence>
<keyword evidence="1" id="KW-0472">Membrane</keyword>
<evidence type="ECO:0000313" key="3">
    <source>
        <dbReference type="Proteomes" id="UP000534294"/>
    </source>
</evidence>
<dbReference type="RefSeq" id="WP_184204379.1">
    <property type="nucleotide sequence ID" value="NZ_JACHIF010000001.1"/>
</dbReference>
<keyword evidence="3" id="KW-1185">Reference proteome</keyword>
<dbReference type="AlphaFoldDB" id="A0A7W8DN39"/>
<gene>
    <name evidence="2" type="ORF">HNQ64_000161</name>
</gene>
<comment type="caution">
    <text evidence="2">The sequence shown here is derived from an EMBL/GenBank/DDBJ whole genome shotgun (WGS) entry which is preliminary data.</text>
</comment>
<feature type="transmembrane region" description="Helical" evidence="1">
    <location>
        <begin position="175"/>
        <end position="193"/>
    </location>
</feature>
<sequence>MSHRSLILFILAGGAVMAPLFAFGHACEFLVARLEVKNGTLQLEITADYGGNPLLADEAAAREALRKILQVRSKGQGRTLEELSPLKMERRTDWDPQAPTAFAPAPDGQPHQLLTALWQWRADVADLTLAVPEGSLHDVLLWTRDEHLPGKQAKWMMLIEGESTPQISISRPASWKWLSCIAFIAVGLGLWLWRKSHTSRLSFSASLR</sequence>
<evidence type="ECO:0000256" key="1">
    <source>
        <dbReference type="SAM" id="Phobius"/>
    </source>
</evidence>
<organism evidence="2 3">
    <name type="scientific">Prosthecobacter dejongeii</name>
    <dbReference type="NCBI Taxonomy" id="48465"/>
    <lineage>
        <taxon>Bacteria</taxon>
        <taxon>Pseudomonadati</taxon>
        <taxon>Verrucomicrobiota</taxon>
        <taxon>Verrucomicrobiia</taxon>
        <taxon>Verrucomicrobiales</taxon>
        <taxon>Verrucomicrobiaceae</taxon>
        <taxon>Prosthecobacter</taxon>
    </lineage>
</organism>
<dbReference type="EMBL" id="JACHIF010000001">
    <property type="protein sequence ID" value="MBB5035927.1"/>
    <property type="molecule type" value="Genomic_DNA"/>
</dbReference>
<protein>
    <recommendedName>
        <fullName evidence="4">Transmembrane protein</fullName>
    </recommendedName>
</protein>
<dbReference type="Proteomes" id="UP000534294">
    <property type="component" value="Unassembled WGS sequence"/>
</dbReference>
<reference evidence="2 3" key="1">
    <citation type="submission" date="2020-08" db="EMBL/GenBank/DDBJ databases">
        <title>Genomic Encyclopedia of Type Strains, Phase IV (KMG-IV): sequencing the most valuable type-strain genomes for metagenomic binning, comparative biology and taxonomic classification.</title>
        <authorList>
            <person name="Goeker M."/>
        </authorList>
    </citation>
    <scope>NUCLEOTIDE SEQUENCE [LARGE SCALE GENOMIC DNA]</scope>
    <source>
        <strain evidence="2 3">DSM 12251</strain>
    </source>
</reference>